<keyword evidence="1" id="KW-0732">Signal</keyword>
<evidence type="ECO:0000256" key="1">
    <source>
        <dbReference type="SAM" id="SignalP"/>
    </source>
</evidence>
<feature type="chain" id="PRO_5047069010" evidence="1">
    <location>
        <begin position="20"/>
        <end position="560"/>
    </location>
</feature>
<dbReference type="InterPro" id="IPR006059">
    <property type="entry name" value="SBP"/>
</dbReference>
<comment type="caution">
    <text evidence="2">The sequence shown here is derived from an EMBL/GenBank/DDBJ whole genome shotgun (WGS) entry which is preliminary data.</text>
</comment>
<dbReference type="InterPro" id="IPR050490">
    <property type="entry name" value="Bact_solute-bd_prot1"/>
</dbReference>
<keyword evidence="3" id="KW-1185">Reference proteome</keyword>
<dbReference type="Proteomes" id="UP001596528">
    <property type="component" value="Unassembled WGS sequence"/>
</dbReference>
<name>A0ABW2V2H3_9BACL</name>
<dbReference type="Pfam" id="PF13416">
    <property type="entry name" value="SBP_bac_8"/>
    <property type="match status" value="1"/>
</dbReference>
<dbReference type="PANTHER" id="PTHR43649:SF12">
    <property type="entry name" value="DIACETYLCHITOBIOSE BINDING PROTEIN DASA"/>
    <property type="match status" value="1"/>
</dbReference>
<dbReference type="Gene3D" id="3.40.190.10">
    <property type="entry name" value="Periplasmic binding protein-like II"/>
    <property type="match status" value="2"/>
</dbReference>
<organism evidence="2 3">
    <name type="scientific">Paenibacillus thermoaerophilus</name>
    <dbReference type="NCBI Taxonomy" id="1215385"/>
    <lineage>
        <taxon>Bacteria</taxon>
        <taxon>Bacillati</taxon>
        <taxon>Bacillota</taxon>
        <taxon>Bacilli</taxon>
        <taxon>Bacillales</taxon>
        <taxon>Paenibacillaceae</taxon>
        <taxon>Paenibacillus</taxon>
    </lineage>
</organism>
<gene>
    <name evidence="2" type="ORF">ACFQWB_03620</name>
</gene>
<proteinExistence type="predicted"/>
<evidence type="ECO:0000313" key="3">
    <source>
        <dbReference type="Proteomes" id="UP001596528"/>
    </source>
</evidence>
<sequence>MVKKKALTAAGLAVMLAAAGCSVGDKETGMSAPSSLTSSSSPTPNKTSVTFTYFSFSSNKDIYANETVIGKELEAQTGVNWKMEFLVGDINTKAGVMIASGDYPDVIVPDGQIDKMIDAGAFIPLDDLIEKHGPNIKRVYGPYMDKFRQEDGNIYHLPFSANLGYIPEPNITQGAFWIQRAVLKEFGYPVVKTLDEYFDLIRKYKQLYPKVDGKDTIGFATLTHGDQFFTLTNPAMHLAGYPNDGGVIVDMNTHEAKVYATTDIEKRWIQKLNELNNQGLFDPETFTMNKDQYLAKLTSGRVLGFFNYAWQIGDVNNHLLKAGIDEKRYMPLPIVYDKDIKDQYIDPPAFVNNRGIGISVKAKDPVRIIQYFDNLLKEENQILVQWGKKGETYSVDENGRFYRTEEQIKYGQDPDLMRSYGFSYFNYYWPRYGNFSVLQDGNAYAVGSQPEVAERSYTDGDREFLKAYNINVFSQLFSLPDNRPWYPAWSINKGQGTPEQIYEQKSSDLQRKYLPRLILAKPEEFESIWKEYTAEFHKLDVKGYEAFVTKVVKDRVAGKW</sequence>
<dbReference type="PANTHER" id="PTHR43649">
    <property type="entry name" value="ARABINOSE-BINDING PROTEIN-RELATED"/>
    <property type="match status" value="1"/>
</dbReference>
<protein>
    <submittedName>
        <fullName evidence="2">ABC transporter substrate-binding protein</fullName>
    </submittedName>
</protein>
<evidence type="ECO:0000313" key="2">
    <source>
        <dbReference type="EMBL" id="MFC7749034.1"/>
    </source>
</evidence>
<dbReference type="PROSITE" id="PS51257">
    <property type="entry name" value="PROKAR_LIPOPROTEIN"/>
    <property type="match status" value="1"/>
</dbReference>
<dbReference type="RefSeq" id="WP_138789413.1">
    <property type="nucleotide sequence ID" value="NZ_JBHTGQ010000009.1"/>
</dbReference>
<feature type="signal peptide" evidence="1">
    <location>
        <begin position="1"/>
        <end position="19"/>
    </location>
</feature>
<dbReference type="CDD" id="cd13582">
    <property type="entry name" value="PBP2_AlgQ_like_3"/>
    <property type="match status" value="1"/>
</dbReference>
<accession>A0ABW2V2H3</accession>
<reference evidence="3" key="1">
    <citation type="journal article" date="2019" name="Int. J. Syst. Evol. Microbiol.">
        <title>The Global Catalogue of Microorganisms (GCM) 10K type strain sequencing project: providing services to taxonomists for standard genome sequencing and annotation.</title>
        <authorList>
            <consortium name="The Broad Institute Genomics Platform"/>
            <consortium name="The Broad Institute Genome Sequencing Center for Infectious Disease"/>
            <person name="Wu L."/>
            <person name="Ma J."/>
        </authorList>
    </citation>
    <scope>NUCLEOTIDE SEQUENCE [LARGE SCALE GENOMIC DNA]</scope>
    <source>
        <strain evidence="3">JCM 18657</strain>
    </source>
</reference>
<dbReference type="EMBL" id="JBHTGQ010000009">
    <property type="protein sequence ID" value="MFC7749034.1"/>
    <property type="molecule type" value="Genomic_DNA"/>
</dbReference>
<dbReference type="SUPFAM" id="SSF53850">
    <property type="entry name" value="Periplasmic binding protein-like II"/>
    <property type="match status" value="1"/>
</dbReference>